<dbReference type="InterPro" id="IPR017039">
    <property type="entry name" value="Virul_fac_BrkB"/>
</dbReference>
<dbReference type="InterPro" id="IPR002792">
    <property type="entry name" value="TRAM_dom"/>
</dbReference>
<evidence type="ECO:0000313" key="12">
    <source>
        <dbReference type="Proteomes" id="UP000268059"/>
    </source>
</evidence>
<evidence type="ECO:0000256" key="1">
    <source>
        <dbReference type="ARBA" id="ARBA00004651"/>
    </source>
</evidence>
<keyword evidence="12" id="KW-1185">Reference proteome</keyword>
<dbReference type="Gene3D" id="3.40.50.150">
    <property type="entry name" value="Vaccinia Virus protein VP39"/>
    <property type="match status" value="1"/>
</dbReference>
<feature type="transmembrane region" description="Helical" evidence="9">
    <location>
        <begin position="50"/>
        <end position="74"/>
    </location>
</feature>
<evidence type="ECO:0000256" key="3">
    <source>
        <dbReference type="ARBA" id="ARBA00022603"/>
    </source>
</evidence>
<keyword evidence="6 9" id="KW-0812">Transmembrane</keyword>
<feature type="transmembrane region" description="Helical" evidence="9">
    <location>
        <begin position="104"/>
        <end position="127"/>
    </location>
</feature>
<dbReference type="KEGG" id="ebm:SG0102_10530"/>
<dbReference type="InterPro" id="IPR029063">
    <property type="entry name" value="SAM-dependent_MTases_sf"/>
</dbReference>
<keyword evidence="3" id="KW-0489">Methyltransferase</keyword>
<dbReference type="RefSeq" id="WP_125119024.1">
    <property type="nucleotide sequence ID" value="NZ_AP019309.1"/>
</dbReference>
<proteinExistence type="predicted"/>
<name>A0A3G9JSL2_9FIRM</name>
<dbReference type="SUPFAM" id="SSF53335">
    <property type="entry name" value="S-adenosyl-L-methionine-dependent methyltransferases"/>
    <property type="match status" value="1"/>
</dbReference>
<sequence>MPQITTKEQISQDLKKLIYIFLHPRDSMKKALTFFSEFSESFPAYSSAALAFYIIILSVPALTIIALASTLFHIDLATLQDILERFLMPKYAKMLSKVLTNKTISLSTIMILAFSVYAVSRGIGAIYTMTKKLFPLDELTKEGVFHYYLYTIRITIFILLSAISLIIVLAIGPIARIFHVFYGIMIFRAFLLFMMVTLFFTLLYRMIPRAHIFFREAFRGALVATIGEYLLMSFLDFYLQRANFSNVYGPLASIVMVLFILDWSAKMFYFGMFVTHRLYMKRFLARNVEVEVEAINHRGQAYTHVFRKMCYLKNALPGERVEISIMKESRSRIYAIVSKVLQASPDRMTPACYQCDLCDRCQLQYMDYEASLRLKRHEAQRSIMKYSSFAYGDEVVHELLPVHTLTHYKKYLKAPVSFDQEYYIGDHHKQSCSFMRSCVLNDGKMNTAIVMIEKILNNYMIKTVETVMFKVIGEAIIVFIDCGHHGIDPQLVIELKKTSINSLYQMHKRMGIMTYTCIYGDAHYPFFYQGKTYQISPLNYIYTNQETLGHLLDLMISLLDEDDQILTIGCGFLLNMALSQEVIALNENEAMYRDMKDYAQKHQLTHKKFLYGRVDARIGIVISRHHFASAVVNLIDKPLSSALSQAFFTARIPHLYIITISPHELMVSLKGNDADRLQSTYHLEDVYGLDSEPYTMNALWVFKLTLKN</sequence>
<evidence type="ECO:0000256" key="2">
    <source>
        <dbReference type="ARBA" id="ARBA00022475"/>
    </source>
</evidence>
<dbReference type="PROSITE" id="PS50926">
    <property type="entry name" value="TRAM"/>
    <property type="match status" value="1"/>
</dbReference>
<evidence type="ECO:0000259" key="10">
    <source>
        <dbReference type="PROSITE" id="PS50926"/>
    </source>
</evidence>
<dbReference type="InParanoid" id="A0A3G9JSL2"/>
<dbReference type="OrthoDB" id="1654357at2"/>
<dbReference type="GO" id="GO:0005886">
    <property type="term" value="C:plasma membrane"/>
    <property type="evidence" value="ECO:0007669"/>
    <property type="project" value="UniProtKB-SubCell"/>
</dbReference>
<dbReference type="SUPFAM" id="SSF50249">
    <property type="entry name" value="Nucleic acid-binding proteins"/>
    <property type="match status" value="1"/>
</dbReference>
<evidence type="ECO:0000256" key="9">
    <source>
        <dbReference type="SAM" id="Phobius"/>
    </source>
</evidence>
<dbReference type="InterPro" id="IPR010280">
    <property type="entry name" value="U5_MeTrfase_fam"/>
</dbReference>
<dbReference type="PANTHER" id="PTHR11061:SF30">
    <property type="entry name" value="TRNA (URACIL(54)-C(5))-METHYLTRANSFERASE"/>
    <property type="match status" value="1"/>
</dbReference>
<feature type="transmembrane region" description="Helical" evidence="9">
    <location>
        <begin position="251"/>
        <end position="274"/>
    </location>
</feature>
<feature type="transmembrane region" description="Helical" evidence="9">
    <location>
        <begin position="180"/>
        <end position="205"/>
    </location>
</feature>
<keyword evidence="5" id="KW-0949">S-adenosyl-L-methionine</keyword>
<reference evidence="11 12" key="1">
    <citation type="submission" date="2018-11" db="EMBL/GenBank/DDBJ databases">
        <title>Novel Erysipelotrichaceae bacterium isolated from small intestine of a swine.</title>
        <authorList>
            <person name="Kim J.S."/>
            <person name="Choe H."/>
            <person name="Lee Y.R."/>
            <person name="Kim K.M."/>
            <person name="Park D.S."/>
        </authorList>
    </citation>
    <scope>NUCLEOTIDE SEQUENCE [LARGE SCALE GENOMIC DNA]</scope>
    <source>
        <strain evidence="11 12">SG0102</strain>
    </source>
</reference>
<keyword evidence="4" id="KW-0808">Transferase</keyword>
<dbReference type="Gene3D" id="2.40.50.140">
    <property type="entry name" value="Nucleic acid-binding proteins"/>
    <property type="match status" value="1"/>
</dbReference>
<evidence type="ECO:0000256" key="5">
    <source>
        <dbReference type="ARBA" id="ARBA00022691"/>
    </source>
</evidence>
<dbReference type="PANTHER" id="PTHR11061">
    <property type="entry name" value="RNA M5U METHYLTRANSFERASE"/>
    <property type="match status" value="1"/>
</dbReference>
<evidence type="ECO:0000313" key="11">
    <source>
        <dbReference type="EMBL" id="BBH26119.1"/>
    </source>
</evidence>
<evidence type="ECO:0000256" key="4">
    <source>
        <dbReference type="ARBA" id="ARBA00022679"/>
    </source>
</evidence>
<dbReference type="InterPro" id="IPR012340">
    <property type="entry name" value="NA-bd_OB-fold"/>
</dbReference>
<gene>
    <name evidence="11" type="ORF">SG0102_10530</name>
</gene>
<feature type="domain" description="TRAM" evidence="10">
    <location>
        <begin position="281"/>
        <end position="339"/>
    </location>
</feature>
<feature type="transmembrane region" description="Helical" evidence="9">
    <location>
        <begin position="217"/>
        <end position="239"/>
    </location>
</feature>
<protein>
    <recommendedName>
        <fullName evidence="10">TRAM domain-containing protein</fullName>
    </recommendedName>
</protein>
<dbReference type="Pfam" id="PF03631">
    <property type="entry name" value="Virul_fac_BrkB"/>
    <property type="match status" value="1"/>
</dbReference>
<dbReference type="Proteomes" id="UP000268059">
    <property type="component" value="Chromosome"/>
</dbReference>
<dbReference type="GO" id="GO:0070475">
    <property type="term" value="P:rRNA base methylation"/>
    <property type="evidence" value="ECO:0007669"/>
    <property type="project" value="TreeGrafter"/>
</dbReference>
<evidence type="ECO:0000256" key="7">
    <source>
        <dbReference type="ARBA" id="ARBA00022989"/>
    </source>
</evidence>
<dbReference type="Gene3D" id="2.40.50.1070">
    <property type="match status" value="1"/>
</dbReference>
<feature type="transmembrane region" description="Helical" evidence="9">
    <location>
        <begin position="147"/>
        <end position="174"/>
    </location>
</feature>
<keyword evidence="2" id="KW-1003">Cell membrane</keyword>
<dbReference type="GO" id="GO:0070041">
    <property type="term" value="F:rRNA (uridine-C5-)-methyltransferase activity"/>
    <property type="evidence" value="ECO:0007669"/>
    <property type="project" value="TreeGrafter"/>
</dbReference>
<dbReference type="AlphaFoldDB" id="A0A3G9JSL2"/>
<evidence type="ECO:0000256" key="8">
    <source>
        <dbReference type="ARBA" id="ARBA00023136"/>
    </source>
</evidence>
<keyword evidence="8 9" id="KW-0472">Membrane</keyword>
<comment type="subcellular location">
    <subcellularLocation>
        <location evidence="1">Cell membrane</location>
        <topology evidence="1">Multi-pass membrane protein</topology>
    </subcellularLocation>
</comment>
<keyword evidence="7 9" id="KW-1133">Transmembrane helix</keyword>
<evidence type="ECO:0000256" key="6">
    <source>
        <dbReference type="ARBA" id="ARBA00022692"/>
    </source>
</evidence>
<organism evidence="11 12">
    <name type="scientific">Intestinibaculum porci</name>
    <dbReference type="NCBI Taxonomy" id="2487118"/>
    <lineage>
        <taxon>Bacteria</taxon>
        <taxon>Bacillati</taxon>
        <taxon>Bacillota</taxon>
        <taxon>Erysipelotrichia</taxon>
        <taxon>Erysipelotrichales</taxon>
        <taxon>Erysipelotrichaceae</taxon>
        <taxon>Intestinibaculum</taxon>
    </lineage>
</organism>
<accession>A0A3G9JSL2</accession>
<dbReference type="EMBL" id="AP019309">
    <property type="protein sequence ID" value="BBH26119.1"/>
    <property type="molecule type" value="Genomic_DNA"/>
</dbReference>